<dbReference type="Proteomes" id="UP000094165">
    <property type="component" value="Unassembled WGS sequence"/>
</dbReference>
<dbReference type="InterPro" id="IPR002197">
    <property type="entry name" value="HTH_Fis"/>
</dbReference>
<dbReference type="PROSITE" id="PS00676">
    <property type="entry name" value="SIGMA54_INTERACT_2"/>
    <property type="match status" value="1"/>
</dbReference>
<dbReference type="Pfam" id="PF25601">
    <property type="entry name" value="AAA_lid_14"/>
    <property type="match status" value="1"/>
</dbReference>
<keyword evidence="2" id="KW-0067">ATP-binding</keyword>
<dbReference type="SUPFAM" id="SSF52540">
    <property type="entry name" value="P-loop containing nucleoside triphosphate hydrolases"/>
    <property type="match status" value="1"/>
</dbReference>
<evidence type="ECO:0000256" key="4">
    <source>
        <dbReference type="ARBA" id="ARBA00023125"/>
    </source>
</evidence>
<evidence type="ECO:0000256" key="1">
    <source>
        <dbReference type="ARBA" id="ARBA00022741"/>
    </source>
</evidence>
<evidence type="ECO:0000313" key="8">
    <source>
        <dbReference type="Proteomes" id="UP000094165"/>
    </source>
</evidence>
<dbReference type="PROSITE" id="PS50045">
    <property type="entry name" value="SIGMA54_INTERACT_4"/>
    <property type="match status" value="1"/>
</dbReference>
<gene>
    <name evidence="7" type="ORF">A130_14935</name>
</gene>
<dbReference type="InterPro" id="IPR025662">
    <property type="entry name" value="Sigma_54_int_dom_ATP-bd_1"/>
</dbReference>
<keyword evidence="3" id="KW-0805">Transcription regulation</keyword>
<evidence type="ECO:0000313" key="7">
    <source>
        <dbReference type="EMBL" id="OEE76993.1"/>
    </source>
</evidence>
<dbReference type="InterPro" id="IPR009057">
    <property type="entry name" value="Homeodomain-like_sf"/>
</dbReference>
<evidence type="ECO:0000256" key="2">
    <source>
        <dbReference type="ARBA" id="ARBA00022840"/>
    </source>
</evidence>
<dbReference type="InterPro" id="IPR027417">
    <property type="entry name" value="P-loop_NTPase"/>
</dbReference>
<keyword evidence="4" id="KW-0238">DNA-binding</keyword>
<protein>
    <submittedName>
        <fullName evidence="7">Sigma-54-dependent Fis family transcriptional regulator</fullName>
    </submittedName>
</protein>
<dbReference type="Pfam" id="PF01590">
    <property type="entry name" value="GAF"/>
    <property type="match status" value="1"/>
</dbReference>
<keyword evidence="5" id="KW-0804">Transcription</keyword>
<dbReference type="PANTHER" id="PTHR32071:SF77">
    <property type="entry name" value="TRANSCRIPTIONAL REGULATORY PROTEIN"/>
    <property type="match status" value="1"/>
</dbReference>
<dbReference type="InterPro" id="IPR025943">
    <property type="entry name" value="Sigma_54_int_dom_ATP-bd_2"/>
</dbReference>
<dbReference type="InterPro" id="IPR029016">
    <property type="entry name" value="GAF-like_dom_sf"/>
</dbReference>
<dbReference type="CDD" id="cd00009">
    <property type="entry name" value="AAA"/>
    <property type="match status" value="1"/>
</dbReference>
<dbReference type="InterPro" id="IPR003018">
    <property type="entry name" value="GAF"/>
</dbReference>
<name>A0A1E5D0W1_9VIBR</name>
<evidence type="ECO:0000256" key="3">
    <source>
        <dbReference type="ARBA" id="ARBA00023015"/>
    </source>
</evidence>
<dbReference type="FunFam" id="3.40.50.300:FF:000006">
    <property type="entry name" value="DNA-binding transcriptional regulator NtrC"/>
    <property type="match status" value="1"/>
</dbReference>
<dbReference type="InterPro" id="IPR025944">
    <property type="entry name" value="Sigma_54_int_dom_CS"/>
</dbReference>
<dbReference type="GO" id="GO:0043565">
    <property type="term" value="F:sequence-specific DNA binding"/>
    <property type="evidence" value="ECO:0007669"/>
    <property type="project" value="InterPro"/>
</dbReference>
<dbReference type="SMART" id="SM00382">
    <property type="entry name" value="AAA"/>
    <property type="match status" value="1"/>
</dbReference>
<reference evidence="7 8" key="1">
    <citation type="journal article" date="2012" name="Science">
        <title>Ecological populations of bacteria act as socially cohesive units of antibiotic production and resistance.</title>
        <authorList>
            <person name="Cordero O.X."/>
            <person name="Wildschutte H."/>
            <person name="Kirkup B."/>
            <person name="Proehl S."/>
            <person name="Ngo L."/>
            <person name="Hussain F."/>
            <person name="Le Roux F."/>
            <person name="Mincer T."/>
            <person name="Polz M.F."/>
        </authorList>
    </citation>
    <scope>NUCLEOTIDE SEQUENCE [LARGE SCALE GENOMIC DNA]</scope>
    <source>
        <strain evidence="7 8">FF-238</strain>
    </source>
</reference>
<keyword evidence="8" id="KW-1185">Reference proteome</keyword>
<dbReference type="Gene3D" id="3.30.450.40">
    <property type="match status" value="1"/>
</dbReference>
<dbReference type="PROSITE" id="PS00675">
    <property type="entry name" value="SIGMA54_INTERACT_1"/>
    <property type="match status" value="1"/>
</dbReference>
<dbReference type="SUPFAM" id="SSF46689">
    <property type="entry name" value="Homeodomain-like"/>
    <property type="match status" value="1"/>
</dbReference>
<comment type="caution">
    <text evidence="7">The sequence shown here is derived from an EMBL/GenBank/DDBJ whole genome shotgun (WGS) entry which is preliminary data.</text>
</comment>
<dbReference type="InterPro" id="IPR002078">
    <property type="entry name" value="Sigma_54_int"/>
</dbReference>
<dbReference type="EMBL" id="AJYW02000097">
    <property type="protein sequence ID" value="OEE76993.1"/>
    <property type="molecule type" value="Genomic_DNA"/>
</dbReference>
<dbReference type="Gene3D" id="1.10.10.60">
    <property type="entry name" value="Homeodomain-like"/>
    <property type="match status" value="1"/>
</dbReference>
<dbReference type="InterPro" id="IPR058031">
    <property type="entry name" value="AAA_lid_NorR"/>
</dbReference>
<dbReference type="GO" id="GO:0006355">
    <property type="term" value="P:regulation of DNA-templated transcription"/>
    <property type="evidence" value="ECO:0007669"/>
    <property type="project" value="InterPro"/>
</dbReference>
<dbReference type="Gene3D" id="3.40.50.300">
    <property type="entry name" value="P-loop containing nucleotide triphosphate hydrolases"/>
    <property type="match status" value="1"/>
</dbReference>
<evidence type="ECO:0000259" key="6">
    <source>
        <dbReference type="PROSITE" id="PS50045"/>
    </source>
</evidence>
<dbReference type="PRINTS" id="PR01590">
    <property type="entry name" value="HTHFIS"/>
</dbReference>
<dbReference type="PROSITE" id="PS00688">
    <property type="entry name" value="SIGMA54_INTERACT_3"/>
    <property type="match status" value="1"/>
</dbReference>
<dbReference type="GO" id="GO:0005524">
    <property type="term" value="F:ATP binding"/>
    <property type="evidence" value="ECO:0007669"/>
    <property type="project" value="UniProtKB-KW"/>
</dbReference>
<dbReference type="Gene3D" id="1.10.8.60">
    <property type="match status" value="1"/>
</dbReference>
<keyword evidence="1" id="KW-0547">Nucleotide-binding</keyword>
<dbReference type="Pfam" id="PF02954">
    <property type="entry name" value="HTH_8"/>
    <property type="match status" value="1"/>
</dbReference>
<dbReference type="Pfam" id="PF00158">
    <property type="entry name" value="Sigma54_activat"/>
    <property type="match status" value="1"/>
</dbReference>
<evidence type="ECO:0000256" key="5">
    <source>
        <dbReference type="ARBA" id="ARBA00023163"/>
    </source>
</evidence>
<dbReference type="InterPro" id="IPR003593">
    <property type="entry name" value="AAA+_ATPase"/>
</dbReference>
<accession>A0A1E5D0W1</accession>
<dbReference type="AlphaFoldDB" id="A0A1E5D0W1"/>
<proteinExistence type="predicted"/>
<dbReference type="PANTHER" id="PTHR32071">
    <property type="entry name" value="TRANSCRIPTIONAL REGULATORY PROTEIN"/>
    <property type="match status" value="1"/>
</dbReference>
<organism evidence="7 8">
    <name type="scientific">Vibrio genomosp. F6 str. FF-238</name>
    <dbReference type="NCBI Taxonomy" id="1191298"/>
    <lineage>
        <taxon>Bacteria</taxon>
        <taxon>Pseudomonadati</taxon>
        <taxon>Pseudomonadota</taxon>
        <taxon>Gammaproteobacteria</taxon>
        <taxon>Vibrionales</taxon>
        <taxon>Vibrionaceae</taxon>
        <taxon>Vibrio</taxon>
    </lineage>
</organism>
<feature type="domain" description="Sigma-54 factor interaction" evidence="6">
    <location>
        <begin position="291"/>
        <end position="516"/>
    </location>
</feature>
<sequence length="599" mass="66582">MDLNSTQQIDWLTSSWNRSSEAGLKQRRLPEDIRLAKSQVSERREIVSALISAVKEHALPLFNQMFARTDSRLILTDIEGVIIGSWGQERFKEKLTSIALETGVCWRENLKGTNAIGTAIVEAKPVSIIGDQHFIHQHRFISCSASPVFDFQGNMLGILDITSEQQIHNASTQLLVQNMVQLVENNLLCKVPNGSVRMDLALDQSLLTSGWQGIVIANEDGKIVAHNSVASQLLNNHVILGQPLDSVVQTYQENQPLTHQQEKSDLVYAVHSLKSAPKSVKLATYSPSCPLHDGDDNIEHAWQQANKVINKNISLLILGETGVGKGEFVKHLHQQSDRKRSPLITVNCGALPKELIESELFGYAPGAFTGASPKGYQGKIRQADKGILFLDEIADMPLEAQCRLLHVLQEKEVVPIGSNHSTKVDIQIIAATHKNLEKLVSTGEFRQDLFYRLNGLMFTLPALRERQDKSGLIDKIHAKYSSAEQTICPHLMQLLQNHSWPGNIRELDNLIKVSALLSEGNTLVLDDLPSHLKQLLMTASAPHQPSSEIKADDLKTTVEEKLVQTFQANQGNISKTSRMLGISRNTLYRKLKNLGYSTK</sequence>